<organism evidence="2 3">
    <name type="scientific">Paenibacillus xylanilyticus</name>
    <dbReference type="NCBI Taxonomy" id="248903"/>
    <lineage>
        <taxon>Bacteria</taxon>
        <taxon>Bacillati</taxon>
        <taxon>Bacillota</taxon>
        <taxon>Bacilli</taxon>
        <taxon>Bacillales</taxon>
        <taxon>Paenibacillaceae</taxon>
        <taxon>Paenibacillus</taxon>
    </lineage>
</organism>
<proteinExistence type="predicted"/>
<dbReference type="GO" id="GO:0016787">
    <property type="term" value="F:hydrolase activity"/>
    <property type="evidence" value="ECO:0007669"/>
    <property type="project" value="UniProtKB-KW"/>
</dbReference>
<keyword evidence="2" id="KW-0378">Hydrolase</keyword>
<dbReference type="Gene3D" id="3.40.50.1820">
    <property type="entry name" value="alpha/beta hydrolase"/>
    <property type="match status" value="1"/>
</dbReference>
<dbReference type="AlphaFoldDB" id="A0A7Y6C0S5"/>
<dbReference type="EMBL" id="JABMCB010000192">
    <property type="protein sequence ID" value="NUU77690.1"/>
    <property type="molecule type" value="Genomic_DNA"/>
</dbReference>
<sequence length="343" mass="38092">MNKGLRRGLKVLGGLMLAAGLLLLTGTAYEAYQSTQDMKSYTPPGKLYEVSGRNMHLYTAGKGTSTVVLASGWGTPNPYVDFSPLYDKLKSDVKIAVYDRFGYGYSDYTERPRDIDTIVEEVHELLRKSGQRPPYIMVGHSLGSLETVRFAQMYPDEVAGMVMIDGGSPEYYSTVEMDTPEWYFDSARFLVKTGIARTLLHSDRMMATLVIDPELVAEPMKKAATISTLKHAYNDNVMDEIRRSKINAARVLANKQEFSFPLTILTAGSDQPSEGSRAWEADQADFASWSKQGNQQIVPHAQHYIHNSQPDVVAGAILKMAMAPGSQLKTGHRKHTANRRQDG</sequence>
<dbReference type="Proteomes" id="UP000526125">
    <property type="component" value="Unassembled WGS sequence"/>
</dbReference>
<keyword evidence="3" id="KW-1185">Reference proteome</keyword>
<dbReference type="InterPro" id="IPR000073">
    <property type="entry name" value="AB_hydrolase_1"/>
</dbReference>
<dbReference type="SUPFAM" id="SSF53474">
    <property type="entry name" value="alpha/beta-Hydrolases"/>
    <property type="match status" value="1"/>
</dbReference>
<dbReference type="InterPro" id="IPR029058">
    <property type="entry name" value="AB_hydrolase_fold"/>
</dbReference>
<dbReference type="PANTHER" id="PTHR43798">
    <property type="entry name" value="MONOACYLGLYCEROL LIPASE"/>
    <property type="match status" value="1"/>
</dbReference>
<evidence type="ECO:0000259" key="1">
    <source>
        <dbReference type="Pfam" id="PF00561"/>
    </source>
</evidence>
<accession>A0A7Y6C0S5</accession>
<dbReference type="GO" id="GO:0016020">
    <property type="term" value="C:membrane"/>
    <property type="evidence" value="ECO:0007669"/>
    <property type="project" value="TreeGrafter"/>
</dbReference>
<feature type="domain" description="AB hydrolase-1" evidence="1">
    <location>
        <begin position="67"/>
        <end position="183"/>
    </location>
</feature>
<gene>
    <name evidence="2" type="ORF">HP552_20970</name>
</gene>
<dbReference type="Pfam" id="PF00561">
    <property type="entry name" value="Abhydrolase_1"/>
    <property type="match status" value="1"/>
</dbReference>
<dbReference type="RefSeq" id="WP_175397331.1">
    <property type="nucleotide sequence ID" value="NZ_JABMCB010000192.1"/>
</dbReference>
<protein>
    <submittedName>
        <fullName evidence="2">Alpha/beta hydrolase</fullName>
    </submittedName>
</protein>
<comment type="caution">
    <text evidence="2">The sequence shown here is derived from an EMBL/GenBank/DDBJ whole genome shotgun (WGS) entry which is preliminary data.</text>
</comment>
<name>A0A7Y6C0S5_9BACL</name>
<dbReference type="PANTHER" id="PTHR43798:SF33">
    <property type="entry name" value="HYDROLASE, PUTATIVE (AFU_ORTHOLOGUE AFUA_2G14860)-RELATED"/>
    <property type="match status" value="1"/>
</dbReference>
<reference evidence="2 3" key="1">
    <citation type="submission" date="2020-05" db="EMBL/GenBank/DDBJ databases">
        <title>Genome Sequencing of Type Strains.</title>
        <authorList>
            <person name="Lemaire J.F."/>
            <person name="Inderbitzin P."/>
            <person name="Gregorio O.A."/>
            <person name="Collins S.B."/>
            <person name="Wespe N."/>
            <person name="Knight-Connoni V."/>
        </authorList>
    </citation>
    <scope>NUCLEOTIDE SEQUENCE [LARGE SCALE GENOMIC DNA]</scope>
    <source>
        <strain evidence="2 3">LMG 21957</strain>
    </source>
</reference>
<dbReference type="InterPro" id="IPR050266">
    <property type="entry name" value="AB_hydrolase_sf"/>
</dbReference>
<evidence type="ECO:0000313" key="3">
    <source>
        <dbReference type="Proteomes" id="UP000526125"/>
    </source>
</evidence>
<evidence type="ECO:0000313" key="2">
    <source>
        <dbReference type="EMBL" id="NUU77690.1"/>
    </source>
</evidence>
<dbReference type="PRINTS" id="PR00111">
    <property type="entry name" value="ABHYDROLASE"/>
</dbReference>